<dbReference type="InterPro" id="IPR021886">
    <property type="entry name" value="MgsA_C"/>
</dbReference>
<dbReference type="Gene3D" id="1.20.272.10">
    <property type="match status" value="1"/>
</dbReference>
<dbReference type="AlphaFoldDB" id="A0A7J6LFD5"/>
<feature type="domain" description="AAA+ ATPase" evidence="5">
    <location>
        <begin position="231"/>
        <end position="353"/>
    </location>
</feature>
<dbReference type="Gene3D" id="3.40.50.300">
    <property type="entry name" value="P-loop containing nucleotide triphosphate hydrolases"/>
    <property type="match status" value="1"/>
</dbReference>
<feature type="region of interest" description="Disordered" evidence="4">
    <location>
        <begin position="108"/>
        <end position="181"/>
    </location>
</feature>
<dbReference type="InterPro" id="IPR003593">
    <property type="entry name" value="AAA+_ATPase"/>
</dbReference>
<evidence type="ECO:0000313" key="6">
    <source>
        <dbReference type="EMBL" id="KAF4657988.1"/>
    </source>
</evidence>
<evidence type="ECO:0000256" key="3">
    <source>
        <dbReference type="ARBA" id="ARBA00022840"/>
    </source>
</evidence>
<dbReference type="PANTHER" id="PTHR13779">
    <property type="entry name" value="WERNER HELICASE-INTERACTING PROTEIN 1 FAMILY MEMBER"/>
    <property type="match status" value="1"/>
</dbReference>
<dbReference type="FunFam" id="1.20.272.10:FF:000001">
    <property type="entry name" value="Putative AAA family ATPase"/>
    <property type="match status" value="1"/>
</dbReference>
<keyword evidence="6" id="KW-0378">Hydrolase</keyword>
<dbReference type="InterPro" id="IPR032423">
    <property type="entry name" value="AAA_assoc_2"/>
</dbReference>
<evidence type="ECO:0000313" key="7">
    <source>
        <dbReference type="Proteomes" id="UP000570595"/>
    </source>
</evidence>
<dbReference type="PANTHER" id="PTHR13779:SF7">
    <property type="entry name" value="ATPASE WRNIP1"/>
    <property type="match status" value="1"/>
</dbReference>
<dbReference type="CDD" id="cd18139">
    <property type="entry name" value="HLD_clamp_RarA"/>
    <property type="match status" value="1"/>
</dbReference>
<dbReference type="SMART" id="SM00382">
    <property type="entry name" value="AAA"/>
    <property type="match status" value="1"/>
</dbReference>
<dbReference type="GO" id="GO:0016887">
    <property type="term" value="F:ATP hydrolysis activity"/>
    <property type="evidence" value="ECO:0007669"/>
    <property type="project" value="InterPro"/>
</dbReference>
<evidence type="ECO:0000256" key="1">
    <source>
        <dbReference type="ARBA" id="ARBA00008959"/>
    </source>
</evidence>
<dbReference type="Gene3D" id="1.10.8.60">
    <property type="match status" value="1"/>
</dbReference>
<proteinExistence type="inferred from homology"/>
<dbReference type="SUPFAM" id="SSF48019">
    <property type="entry name" value="post-AAA+ oligomerization domain-like"/>
    <property type="match status" value="1"/>
</dbReference>
<dbReference type="OrthoDB" id="10265467at2759"/>
<dbReference type="InterPro" id="IPR008921">
    <property type="entry name" value="DNA_pol3_clamp-load_cplx_C"/>
</dbReference>
<dbReference type="GO" id="GO:0005524">
    <property type="term" value="F:ATP binding"/>
    <property type="evidence" value="ECO:0007669"/>
    <property type="project" value="UniProtKB-KW"/>
</dbReference>
<dbReference type="Pfam" id="PF12002">
    <property type="entry name" value="MgsA_C"/>
    <property type="match status" value="1"/>
</dbReference>
<dbReference type="Pfam" id="PF16193">
    <property type="entry name" value="AAA_assoc_2"/>
    <property type="match status" value="1"/>
</dbReference>
<gene>
    <name evidence="6" type="primary">WRNIP1</name>
    <name evidence="6" type="ORF">FOZ61_005899</name>
</gene>
<dbReference type="GO" id="GO:0017116">
    <property type="term" value="F:single-stranded DNA helicase activity"/>
    <property type="evidence" value="ECO:0007669"/>
    <property type="project" value="TreeGrafter"/>
</dbReference>
<organism evidence="6 7">
    <name type="scientific">Perkinsus olseni</name>
    <name type="common">Perkinsus atlanticus</name>
    <dbReference type="NCBI Taxonomy" id="32597"/>
    <lineage>
        <taxon>Eukaryota</taxon>
        <taxon>Sar</taxon>
        <taxon>Alveolata</taxon>
        <taxon>Perkinsozoa</taxon>
        <taxon>Perkinsea</taxon>
        <taxon>Perkinsida</taxon>
        <taxon>Perkinsidae</taxon>
        <taxon>Perkinsus</taxon>
    </lineage>
</organism>
<dbReference type="GO" id="GO:0000731">
    <property type="term" value="P:DNA synthesis involved in DNA repair"/>
    <property type="evidence" value="ECO:0007669"/>
    <property type="project" value="TreeGrafter"/>
</dbReference>
<evidence type="ECO:0000256" key="2">
    <source>
        <dbReference type="ARBA" id="ARBA00022741"/>
    </source>
</evidence>
<keyword evidence="2" id="KW-0547">Nucleotide-binding</keyword>
<dbReference type="GO" id="GO:0003677">
    <property type="term" value="F:DNA binding"/>
    <property type="evidence" value="ECO:0007669"/>
    <property type="project" value="InterPro"/>
</dbReference>
<evidence type="ECO:0000256" key="4">
    <source>
        <dbReference type="SAM" id="MobiDB-lite"/>
    </source>
</evidence>
<comment type="similarity">
    <text evidence="1">Belongs to the AAA ATPase family. RarA/MGS1/WRNIP1 subfamily.</text>
</comment>
<dbReference type="CDD" id="cd00009">
    <property type="entry name" value="AAA"/>
    <property type="match status" value="1"/>
</dbReference>
<dbReference type="GO" id="GO:0006261">
    <property type="term" value="P:DNA-templated DNA replication"/>
    <property type="evidence" value="ECO:0007669"/>
    <property type="project" value="TreeGrafter"/>
</dbReference>
<dbReference type="GO" id="GO:0008047">
    <property type="term" value="F:enzyme activator activity"/>
    <property type="evidence" value="ECO:0007669"/>
    <property type="project" value="TreeGrafter"/>
</dbReference>
<name>A0A7J6LFD5_PEROL</name>
<evidence type="ECO:0000259" key="5">
    <source>
        <dbReference type="SMART" id="SM00382"/>
    </source>
</evidence>
<dbReference type="EMBL" id="JABAHT010000328">
    <property type="protein sequence ID" value="KAF4657988.1"/>
    <property type="molecule type" value="Genomic_DNA"/>
</dbReference>
<dbReference type="InterPro" id="IPR027417">
    <property type="entry name" value="P-loop_NTPase"/>
</dbReference>
<dbReference type="InterPro" id="IPR051314">
    <property type="entry name" value="AAA_ATPase_RarA/MGS1/WRNIP1"/>
</dbReference>
<dbReference type="Proteomes" id="UP000570595">
    <property type="component" value="Unassembled WGS sequence"/>
</dbReference>
<protein>
    <submittedName>
        <fullName evidence="6">Werner helicase interacting protein 1</fullName>
    </submittedName>
</protein>
<reference evidence="6 7" key="1">
    <citation type="submission" date="2020-04" db="EMBL/GenBank/DDBJ databases">
        <title>Perkinsus olseni comparative genomics.</title>
        <authorList>
            <person name="Bogema D.R."/>
        </authorList>
    </citation>
    <scope>NUCLEOTIDE SEQUENCE [LARGE SCALE GENOMIC DNA]</scope>
    <source>
        <strain evidence="6">ATCC PRA-179</strain>
    </source>
</reference>
<comment type="caution">
    <text evidence="6">The sequence shown here is derived from an EMBL/GenBank/DDBJ whole genome shotgun (WGS) entry which is preliminary data.</text>
</comment>
<dbReference type="Gene3D" id="1.10.3710.10">
    <property type="entry name" value="DNA polymerase III clamp loader subunits, C-terminal domain"/>
    <property type="match status" value="1"/>
</dbReference>
<sequence>MAVRPRKIIRAAAHDAEATFLTIQVMDILSVKGRVLHLRPIEEGSSAVVDGLRIIDIKPYHALDAVLSFGMGSRAPPTKRSRCSVGQQGMRTLDSFFAKKETASHATSNVEAIDIEASQSSSGPDSRRPKASEHPAAGELGSGGQTLKPKIALRPKSSACRPTSDSRQGGPLAQRARPTSSIDLVYEAGSEREGTGNSVGGVATIMRIINYYEALPSIGADTASTIQHQPAVPSMILWGPPGCGKTTLAQLLCRSLTRSGLPWRHTKLSAVNAGVNDVKKVVEEATNARRLSGGRTLLFLDEIHRFNKAQQDALLPHVENGTLTLIGATTENPSFQCNRALVSRCQIIKIPPLSTGSVEKILRRALSNYYPQVAVDGSTGELLKTLAEFGMGDVRASLNALELACDLAMMSPGDASPVITLRLEHVKEAMETSSCGRHRLLGYDKNGDIHYDLASALQKSIRGSDKDAAAYWTTRMLHGGEPPEYVSRRLMRIASEDVGLADPQSLQVAAAAHTATMATGMPECSTALLQAALYLCDAPKSNAVYVAYKNATKAIENATTDSEVPVHLRNAPTGLMRELGYGRDYVYTNQPRPTRAGEMAPKQSYLPSGLHRGDIFPTAFYDARPGLPSSCPTCGTRLIEK</sequence>
<dbReference type="Pfam" id="PF00004">
    <property type="entry name" value="AAA"/>
    <property type="match status" value="1"/>
</dbReference>
<accession>A0A7J6LFD5</accession>
<keyword evidence="3" id="KW-0067">ATP-binding</keyword>
<dbReference type="GO" id="GO:0005634">
    <property type="term" value="C:nucleus"/>
    <property type="evidence" value="ECO:0007669"/>
    <property type="project" value="TreeGrafter"/>
</dbReference>
<keyword evidence="6" id="KW-0347">Helicase</keyword>
<dbReference type="SUPFAM" id="SSF52540">
    <property type="entry name" value="P-loop containing nucleoside triphosphate hydrolases"/>
    <property type="match status" value="1"/>
</dbReference>
<dbReference type="InterPro" id="IPR003959">
    <property type="entry name" value="ATPase_AAA_core"/>
</dbReference>